<proteinExistence type="predicted"/>
<gene>
    <name evidence="2" type="ordered locus">BDI_1104</name>
</gene>
<dbReference type="AlphaFoldDB" id="A6LB03"/>
<dbReference type="DNASU" id="5306257"/>
<dbReference type="RefSeq" id="WP_008772152.1">
    <property type="nucleotide sequence ID" value="NC_009615.1"/>
</dbReference>
<evidence type="ECO:0000313" key="2">
    <source>
        <dbReference type="EMBL" id="ABR42867.1"/>
    </source>
</evidence>
<dbReference type="STRING" id="435591.BDI_1104"/>
<dbReference type="EMBL" id="CP000140">
    <property type="protein sequence ID" value="ABR42867.1"/>
    <property type="molecule type" value="Genomic_DNA"/>
</dbReference>
<dbReference type="PaxDb" id="435591-BDI_1104"/>
<keyword evidence="3" id="KW-1185">Reference proteome</keyword>
<organism evidence="2 3">
    <name type="scientific">Parabacteroides distasonis (strain ATCC 8503 / DSM 20701 / CIP 104284 / JCM 5825 / NCTC 11152)</name>
    <dbReference type="NCBI Taxonomy" id="435591"/>
    <lineage>
        <taxon>Bacteria</taxon>
        <taxon>Pseudomonadati</taxon>
        <taxon>Bacteroidota</taxon>
        <taxon>Bacteroidia</taxon>
        <taxon>Bacteroidales</taxon>
        <taxon>Tannerellaceae</taxon>
        <taxon>Parabacteroides</taxon>
    </lineage>
</organism>
<name>A6LB03_PARD8</name>
<dbReference type="PATRIC" id="fig|435591.13.peg.1090"/>
<dbReference type="BioCyc" id="PDIS435591:G1G5A-1139-MONOMER"/>
<accession>A6LB03</accession>
<dbReference type="KEGG" id="pdi:BDI_1104"/>
<feature type="chain" id="PRO_5002695344" evidence="1">
    <location>
        <begin position="26"/>
        <end position="135"/>
    </location>
</feature>
<dbReference type="HOGENOM" id="CLU_1883748_0_0_10"/>
<reference evidence="2 3" key="1">
    <citation type="journal article" date="2007" name="PLoS Biol.">
        <title>Evolution of symbiotic bacteria in the distal human intestine.</title>
        <authorList>
            <person name="Xu J."/>
            <person name="Mahowald M.A."/>
            <person name="Ley R.E."/>
            <person name="Lozupone C.A."/>
            <person name="Hamady M."/>
            <person name="Martens E.C."/>
            <person name="Henrissat B."/>
            <person name="Coutinho P.M."/>
            <person name="Minx P."/>
            <person name="Latreille P."/>
            <person name="Cordum H."/>
            <person name="Van Brunt A."/>
            <person name="Kim K."/>
            <person name="Fulton R.S."/>
            <person name="Fulton L.A."/>
            <person name="Clifton S.W."/>
            <person name="Wilson R.K."/>
            <person name="Knight R.D."/>
            <person name="Gordon J.I."/>
        </authorList>
    </citation>
    <scope>NUCLEOTIDE SEQUENCE [LARGE SCALE GENOMIC DNA]</scope>
    <source>
        <strain evidence="3">ATCC 8503 / DSM 20701 / CIP 104284 / JCM 5825 / NCTC 11152</strain>
    </source>
</reference>
<feature type="signal peptide" evidence="1">
    <location>
        <begin position="1"/>
        <end position="25"/>
    </location>
</feature>
<keyword evidence="1" id="KW-0732">Signal</keyword>
<evidence type="ECO:0000313" key="3">
    <source>
        <dbReference type="Proteomes" id="UP000000566"/>
    </source>
</evidence>
<dbReference type="Proteomes" id="UP000000566">
    <property type="component" value="Chromosome"/>
</dbReference>
<protein>
    <submittedName>
        <fullName evidence="2">Uncharacterized protein</fullName>
    </submittedName>
</protein>
<evidence type="ECO:0000256" key="1">
    <source>
        <dbReference type="SAM" id="SignalP"/>
    </source>
</evidence>
<sequence length="135" mass="15396">MKKSNRVFIALIATLYIVPALTFGAAQFTSEKCLTGFTQKFQIIQIDNPELKAENIKVDTRTASEFPRGQILEAKDRSLLYYEGMKRYLPEVSRHDSLLLVSGARGAGQDKNLTLHIRINNIQKIRLNGEEIWTR</sequence>